<evidence type="ECO:0000256" key="4">
    <source>
        <dbReference type="RuleBase" id="RU362132"/>
    </source>
</evidence>
<dbReference type="PANTHER" id="PTHR18968:SF13">
    <property type="entry name" value="ACETOLACTATE SYNTHASE CATALYTIC SUBUNIT, MITOCHONDRIAL"/>
    <property type="match status" value="1"/>
</dbReference>
<comment type="similarity">
    <text evidence="2 4">Belongs to the TPP enzyme family.</text>
</comment>
<dbReference type="CDD" id="cd07035">
    <property type="entry name" value="TPP_PYR_POX_like"/>
    <property type="match status" value="1"/>
</dbReference>
<keyword evidence="9" id="KW-1185">Reference proteome</keyword>
<dbReference type="CDD" id="cd00568">
    <property type="entry name" value="TPP_enzymes"/>
    <property type="match status" value="1"/>
</dbReference>
<dbReference type="PROSITE" id="PS00187">
    <property type="entry name" value="TPP_ENZYMES"/>
    <property type="match status" value="1"/>
</dbReference>
<dbReference type="PANTHER" id="PTHR18968">
    <property type="entry name" value="THIAMINE PYROPHOSPHATE ENZYMES"/>
    <property type="match status" value="1"/>
</dbReference>
<dbReference type="InterPro" id="IPR029061">
    <property type="entry name" value="THDP-binding"/>
</dbReference>
<dbReference type="Pfam" id="PF00205">
    <property type="entry name" value="TPP_enzyme_M"/>
    <property type="match status" value="1"/>
</dbReference>
<dbReference type="EMBL" id="JAGGKT010000023">
    <property type="protein sequence ID" value="MBP1934558.1"/>
    <property type="molecule type" value="Genomic_DNA"/>
</dbReference>
<evidence type="ECO:0000313" key="8">
    <source>
        <dbReference type="EMBL" id="MBP1934558.1"/>
    </source>
</evidence>
<dbReference type="InterPro" id="IPR012001">
    <property type="entry name" value="Thiamin_PyroP_enz_TPP-bd_dom"/>
</dbReference>
<name>A0ABS4GWB6_9BACL</name>
<dbReference type="InterPro" id="IPR000399">
    <property type="entry name" value="TPP-bd_CS"/>
</dbReference>
<dbReference type="SUPFAM" id="SSF52518">
    <property type="entry name" value="Thiamin diphosphate-binding fold (THDP-binding)"/>
    <property type="match status" value="2"/>
</dbReference>
<evidence type="ECO:0000259" key="5">
    <source>
        <dbReference type="Pfam" id="PF00205"/>
    </source>
</evidence>
<dbReference type="RefSeq" id="WP_209812548.1">
    <property type="nucleotide sequence ID" value="NZ_JAGGKT010000023.1"/>
</dbReference>
<evidence type="ECO:0000256" key="2">
    <source>
        <dbReference type="ARBA" id="ARBA00007812"/>
    </source>
</evidence>
<dbReference type="Proteomes" id="UP001519343">
    <property type="component" value="Unassembled WGS sequence"/>
</dbReference>
<organism evidence="8 9">
    <name type="scientific">Ammoniphilus resinae</name>
    <dbReference type="NCBI Taxonomy" id="861532"/>
    <lineage>
        <taxon>Bacteria</taxon>
        <taxon>Bacillati</taxon>
        <taxon>Bacillota</taxon>
        <taxon>Bacilli</taxon>
        <taxon>Bacillales</taxon>
        <taxon>Paenibacillaceae</taxon>
        <taxon>Aneurinibacillus group</taxon>
        <taxon>Ammoniphilus</taxon>
    </lineage>
</organism>
<feature type="domain" description="Thiamine pyrophosphate enzyme N-terminal TPP-binding" evidence="7">
    <location>
        <begin position="20"/>
        <end position="132"/>
    </location>
</feature>
<evidence type="ECO:0000259" key="6">
    <source>
        <dbReference type="Pfam" id="PF02775"/>
    </source>
</evidence>
<evidence type="ECO:0000313" key="9">
    <source>
        <dbReference type="Proteomes" id="UP001519343"/>
    </source>
</evidence>
<accession>A0ABS4GWB6</accession>
<dbReference type="Gene3D" id="3.40.50.970">
    <property type="match status" value="2"/>
</dbReference>
<dbReference type="Gene3D" id="3.40.50.1220">
    <property type="entry name" value="TPP-binding domain"/>
    <property type="match status" value="1"/>
</dbReference>
<protein>
    <submittedName>
        <fullName evidence="8">Acetolactate synthase-1/2/3 large subunit</fullName>
        <ecNumber evidence="8">2.2.1.6</ecNumber>
    </submittedName>
</protein>
<dbReference type="SUPFAM" id="SSF52467">
    <property type="entry name" value="DHS-like NAD/FAD-binding domain"/>
    <property type="match status" value="1"/>
</dbReference>
<dbReference type="Pfam" id="PF02776">
    <property type="entry name" value="TPP_enzyme_N"/>
    <property type="match status" value="1"/>
</dbReference>
<evidence type="ECO:0000256" key="1">
    <source>
        <dbReference type="ARBA" id="ARBA00001964"/>
    </source>
</evidence>
<comment type="cofactor">
    <cofactor evidence="1">
        <name>thiamine diphosphate</name>
        <dbReference type="ChEBI" id="CHEBI:58937"/>
    </cofactor>
</comment>
<keyword evidence="3 4" id="KW-0786">Thiamine pyrophosphate</keyword>
<dbReference type="EC" id="2.2.1.6" evidence="8"/>
<dbReference type="GO" id="GO:0003984">
    <property type="term" value="F:acetolactate synthase activity"/>
    <property type="evidence" value="ECO:0007669"/>
    <property type="project" value="UniProtKB-EC"/>
</dbReference>
<feature type="domain" description="Thiamine pyrophosphate enzyme TPP-binding" evidence="6">
    <location>
        <begin position="423"/>
        <end position="578"/>
    </location>
</feature>
<evidence type="ECO:0000256" key="3">
    <source>
        <dbReference type="ARBA" id="ARBA00023052"/>
    </source>
</evidence>
<evidence type="ECO:0000259" key="7">
    <source>
        <dbReference type="Pfam" id="PF02776"/>
    </source>
</evidence>
<comment type="caution">
    <text evidence="8">The sequence shown here is derived from an EMBL/GenBank/DDBJ whole genome shotgun (WGS) entry which is preliminary data.</text>
</comment>
<dbReference type="InterPro" id="IPR011766">
    <property type="entry name" value="TPP_enzyme_TPP-bd"/>
</dbReference>
<dbReference type="InterPro" id="IPR012000">
    <property type="entry name" value="Thiamin_PyroP_enz_cen_dom"/>
</dbReference>
<dbReference type="InterPro" id="IPR029035">
    <property type="entry name" value="DHS-like_NAD/FAD-binding_dom"/>
</dbReference>
<keyword evidence="8" id="KW-0808">Transferase</keyword>
<proteinExistence type="inferred from homology"/>
<dbReference type="InterPro" id="IPR045229">
    <property type="entry name" value="TPP_enz"/>
</dbReference>
<gene>
    <name evidence="8" type="ORF">J2Z37_004578</name>
</gene>
<feature type="domain" description="Thiamine pyrophosphate enzyme central" evidence="5">
    <location>
        <begin position="218"/>
        <end position="356"/>
    </location>
</feature>
<dbReference type="Pfam" id="PF02775">
    <property type="entry name" value="TPP_enzyme_C"/>
    <property type="match status" value="1"/>
</dbReference>
<reference evidence="8 9" key="1">
    <citation type="submission" date="2021-03" db="EMBL/GenBank/DDBJ databases">
        <title>Genomic Encyclopedia of Type Strains, Phase IV (KMG-IV): sequencing the most valuable type-strain genomes for metagenomic binning, comparative biology and taxonomic classification.</title>
        <authorList>
            <person name="Goeker M."/>
        </authorList>
    </citation>
    <scope>NUCLEOTIDE SEQUENCE [LARGE SCALE GENOMIC DNA]</scope>
    <source>
        <strain evidence="8 9">DSM 24738</strain>
    </source>
</reference>
<sequence>MSEQNNQVMESEKKKEKAVMNGADIIVDYLVKEEVPYVFGLCGHGNVGLLDGLHKASDKIKTISVRHETAAGFMADAYYRISHKPVATITSCGPGSANLPIALAGAFMDSSAFLAITGNVPTTQFNRSPFQETGKYFQADFPSVVRPYVKKSFQPTRTEMVPLAVRQAFKEMTTGKPGPVHLDVPLDVFVEQAEVETADPQGFRRNIYQRFGADETTIDRVIQLISAAKQPLIAAGNGALLSEASQEILELVEFLQIPIHTTPQGKGTIDEYHKLSLGATGRNGSYAANEAGKNCDLLIAFGSSFDDRATSAWLDGYTYNISTTKIVHIDIDPQEIGRNYPVELGIIGDAKTVAKQILTKAKEVFAMRKPNFDPWLNRIAAWKKIWQDHETDAFQQPGSPVHPARLVGEVRKVLPKNGILGVDVGVHHNWVVQYWNSTGPQKLLQSWGFASMGFATCGILGAKLAAPDSPCVAIVGDGSFMMHPHILATAKEYNIPVVWVVWNNFAYGSIRDLQLGYFGGRELATSFVERNSGEFYNPDFVALANSFGVAATKVDQPEQIGEAVKHALELNQPYLIEVLVDRDIKPPGTGTWVLPPFKHPEPNFRP</sequence>